<dbReference type="RefSeq" id="XP_018279251.1">
    <property type="nucleotide sequence ID" value="XM_018425347.1"/>
</dbReference>
<dbReference type="EMBL" id="KQ087202">
    <property type="protein sequence ID" value="KLT42760.1"/>
    <property type="molecule type" value="Genomic_DNA"/>
</dbReference>
<evidence type="ECO:0000256" key="1">
    <source>
        <dbReference type="SAM" id="MobiDB-lite"/>
    </source>
</evidence>
<name>A0A0J0XNQ3_9TREE</name>
<accession>A0A0J0XNQ3</accession>
<dbReference type="GeneID" id="28985950"/>
<proteinExistence type="predicted"/>
<organism evidence="2 3">
    <name type="scientific">Cutaneotrichosporon oleaginosum</name>
    <dbReference type="NCBI Taxonomy" id="879819"/>
    <lineage>
        <taxon>Eukaryota</taxon>
        <taxon>Fungi</taxon>
        <taxon>Dikarya</taxon>
        <taxon>Basidiomycota</taxon>
        <taxon>Agaricomycotina</taxon>
        <taxon>Tremellomycetes</taxon>
        <taxon>Trichosporonales</taxon>
        <taxon>Trichosporonaceae</taxon>
        <taxon>Cutaneotrichosporon</taxon>
    </lineage>
</organism>
<evidence type="ECO:0000313" key="2">
    <source>
        <dbReference type="EMBL" id="KLT42760.1"/>
    </source>
</evidence>
<protein>
    <submittedName>
        <fullName evidence="2">Uncharacterized protein</fullName>
    </submittedName>
</protein>
<keyword evidence="3" id="KW-1185">Reference proteome</keyword>
<dbReference type="Proteomes" id="UP000053611">
    <property type="component" value="Unassembled WGS sequence"/>
</dbReference>
<feature type="region of interest" description="Disordered" evidence="1">
    <location>
        <begin position="1"/>
        <end position="35"/>
    </location>
</feature>
<gene>
    <name evidence="2" type="ORF">CC85DRAFT_302084</name>
</gene>
<evidence type="ECO:0000313" key="3">
    <source>
        <dbReference type="Proteomes" id="UP000053611"/>
    </source>
</evidence>
<feature type="region of interest" description="Disordered" evidence="1">
    <location>
        <begin position="60"/>
        <end position="94"/>
    </location>
</feature>
<sequence>MARPYSPSYNAYPYTPKVAAAPSPPTSAPRLSSHPFFVDQTPYLSSSWRLSSMSLQSLQSTSSSGSRYSPGSSSSTPSSSSISSPSTAPSPSPMSTAHLWFRKYERPRHARAASIDAASSPSPTPLVSDLTPKAASLHAPTAPIDRRCLQWMREAEQHEHEWILGSVASRSRASARAILPADTGIDTAGPVEVLHEPRACALKRRFRLNST</sequence>
<reference evidence="2 3" key="1">
    <citation type="submission" date="2015-03" db="EMBL/GenBank/DDBJ databases">
        <title>Genomics and transcriptomics of the oil-accumulating basidiomycete yeast T. oleaginosus allow insights into substrate utilization and the diverse evolutionary trajectories of mating systems in fungi.</title>
        <authorList>
            <consortium name="DOE Joint Genome Institute"/>
            <person name="Kourist R."/>
            <person name="Kracht O."/>
            <person name="Bracharz F."/>
            <person name="Lipzen A."/>
            <person name="Nolan M."/>
            <person name="Ohm R."/>
            <person name="Grigoriev I."/>
            <person name="Sun S."/>
            <person name="Heitman J."/>
            <person name="Bruck T."/>
            <person name="Nowrousian M."/>
        </authorList>
    </citation>
    <scope>NUCLEOTIDE SEQUENCE [LARGE SCALE GENOMIC DNA]</scope>
    <source>
        <strain evidence="2 3">IBC0246</strain>
    </source>
</reference>
<dbReference type="AlphaFoldDB" id="A0A0J0XNQ3"/>